<sequence length="183" mass="20966">MLCRKQQSLRRKQQGVASIEFGLGFMAFFLMCMLWAEIGYIAYVSSVNDLAIAEAAREAKKINVLALEDDKSQSHFMAQFKQALTEHSGLFGGLIDPEKFILTVRYFDDREAVKNYTVPAFDDCKLNESETEIECGESENSALAIYQVRYDYEPILSFFTGGSDTFVREVIVIQEYEREQFKI</sequence>
<evidence type="ECO:0000313" key="4">
    <source>
        <dbReference type="Proteomes" id="UP000535589"/>
    </source>
</evidence>
<evidence type="ECO:0000259" key="2">
    <source>
        <dbReference type="Pfam" id="PF07811"/>
    </source>
</evidence>
<name>A0A7X8TSH8_9VIBR</name>
<dbReference type="InterPro" id="IPR012495">
    <property type="entry name" value="TadE-like_dom"/>
</dbReference>
<dbReference type="EMBL" id="JABAIK010000012">
    <property type="protein sequence ID" value="NLS13787.1"/>
    <property type="molecule type" value="Genomic_DNA"/>
</dbReference>
<feature type="domain" description="TadE-like" evidence="2">
    <location>
        <begin position="15"/>
        <end position="57"/>
    </location>
</feature>
<feature type="transmembrane region" description="Helical" evidence="1">
    <location>
        <begin position="21"/>
        <end position="43"/>
    </location>
</feature>
<evidence type="ECO:0000256" key="1">
    <source>
        <dbReference type="SAM" id="Phobius"/>
    </source>
</evidence>
<keyword evidence="1" id="KW-0472">Membrane</keyword>
<keyword evidence="1" id="KW-0812">Transmembrane</keyword>
<reference evidence="3 4" key="1">
    <citation type="submission" date="2020-04" db="EMBL/GenBank/DDBJ databases">
        <title>Vibrio sp. SM6, a novel species isolated from seawater.</title>
        <authorList>
            <person name="Wang X."/>
        </authorList>
    </citation>
    <scope>NUCLEOTIDE SEQUENCE [LARGE SCALE GENOMIC DNA]</scope>
    <source>
        <strain evidence="3 4">SM6</strain>
    </source>
</reference>
<keyword evidence="1" id="KW-1133">Transmembrane helix</keyword>
<keyword evidence="4" id="KW-1185">Reference proteome</keyword>
<comment type="caution">
    <text evidence="3">The sequence shown here is derived from an EMBL/GenBank/DDBJ whole genome shotgun (WGS) entry which is preliminary data.</text>
</comment>
<dbReference type="Proteomes" id="UP000535589">
    <property type="component" value="Unassembled WGS sequence"/>
</dbReference>
<gene>
    <name evidence="3" type="ORF">HGP28_12885</name>
</gene>
<accession>A0A7X8TSH8</accession>
<dbReference type="Pfam" id="PF07811">
    <property type="entry name" value="TadE"/>
    <property type="match status" value="1"/>
</dbReference>
<protein>
    <submittedName>
        <fullName evidence="3">Pilus assembly protein</fullName>
    </submittedName>
</protein>
<proteinExistence type="predicted"/>
<dbReference type="RefSeq" id="WP_168836883.1">
    <property type="nucleotide sequence ID" value="NZ_JABAIK010000012.1"/>
</dbReference>
<organism evidence="3 4">
    <name type="scientific">Vibrio agarilyticus</name>
    <dbReference type="NCBI Taxonomy" id="2726741"/>
    <lineage>
        <taxon>Bacteria</taxon>
        <taxon>Pseudomonadati</taxon>
        <taxon>Pseudomonadota</taxon>
        <taxon>Gammaproteobacteria</taxon>
        <taxon>Vibrionales</taxon>
        <taxon>Vibrionaceae</taxon>
        <taxon>Vibrio</taxon>
    </lineage>
</organism>
<evidence type="ECO:0000313" key="3">
    <source>
        <dbReference type="EMBL" id="NLS13787.1"/>
    </source>
</evidence>
<dbReference type="AlphaFoldDB" id="A0A7X8TSH8"/>